<evidence type="ECO:0000313" key="2">
    <source>
        <dbReference type="Proteomes" id="UP000749559"/>
    </source>
</evidence>
<organism evidence="1 2">
    <name type="scientific">Owenia fusiformis</name>
    <name type="common">Polychaete worm</name>
    <dbReference type="NCBI Taxonomy" id="6347"/>
    <lineage>
        <taxon>Eukaryota</taxon>
        <taxon>Metazoa</taxon>
        <taxon>Spiralia</taxon>
        <taxon>Lophotrochozoa</taxon>
        <taxon>Annelida</taxon>
        <taxon>Polychaeta</taxon>
        <taxon>Sedentaria</taxon>
        <taxon>Canalipalpata</taxon>
        <taxon>Sabellida</taxon>
        <taxon>Oweniida</taxon>
        <taxon>Oweniidae</taxon>
        <taxon>Owenia</taxon>
    </lineage>
</organism>
<dbReference type="EMBL" id="CAIIXF020000001">
    <property type="protein sequence ID" value="CAH1776189.1"/>
    <property type="molecule type" value="Genomic_DNA"/>
</dbReference>
<dbReference type="Pfam" id="PF19798">
    <property type="entry name" value="Sulfotransfer_5"/>
    <property type="match status" value="1"/>
</dbReference>
<dbReference type="InterPro" id="IPR027417">
    <property type="entry name" value="P-loop_NTPase"/>
</dbReference>
<reference evidence="1" key="1">
    <citation type="submission" date="2022-03" db="EMBL/GenBank/DDBJ databases">
        <authorList>
            <person name="Martin C."/>
        </authorList>
    </citation>
    <scope>NUCLEOTIDE SEQUENCE</scope>
</reference>
<sequence length="261" mass="30722">MGGQKRIILWCIPRTCSTAFARSIVTLKKVQYLNEKYFKPFYVGEERKSKRYDDVSDTFSECFTYKETKEIYEEEYPDFEIIFAKEMAMYLGDLVDKWENIPSGYRHTFIIREPSITVPSLYKCLTDKERNGTDYFDPMEASFEPIHQLFHLVKEQQGSTPVIINTKDLLDNPEAVMKQYCEKTGLEYSPKMLHWDAGPVEGTTWHKYPGWHGELVKSNGFKTADQLEDVINLDEMPTEVHECIKENQTYYDELKKYCLKI</sequence>
<dbReference type="PANTHER" id="PTHR48419:SF1">
    <property type="entry name" value="SULFOTRANSFERASE DOMAIN-CONTAINING PROTEIN"/>
    <property type="match status" value="1"/>
</dbReference>
<comment type="caution">
    <text evidence="1">The sequence shown here is derived from an EMBL/GenBank/DDBJ whole genome shotgun (WGS) entry which is preliminary data.</text>
</comment>
<keyword evidence="2" id="KW-1185">Reference proteome</keyword>
<dbReference type="Gene3D" id="3.40.50.300">
    <property type="entry name" value="P-loop containing nucleotide triphosphate hydrolases"/>
    <property type="match status" value="1"/>
</dbReference>
<evidence type="ECO:0000313" key="1">
    <source>
        <dbReference type="EMBL" id="CAH1776189.1"/>
    </source>
</evidence>
<gene>
    <name evidence="1" type="ORF">OFUS_LOCUS3391</name>
</gene>
<dbReference type="OrthoDB" id="416710at2759"/>
<dbReference type="InterPro" id="IPR053226">
    <property type="entry name" value="Pyrrolopyrazine_biosynth_F"/>
</dbReference>
<dbReference type="PANTHER" id="PTHR48419">
    <property type="entry name" value="SULFOTRANSFERASE DOMAIN-CONTAINING PROTEIN"/>
    <property type="match status" value="1"/>
</dbReference>
<dbReference type="AlphaFoldDB" id="A0A8J1TS91"/>
<protein>
    <submittedName>
        <fullName evidence="1">Uncharacterized protein</fullName>
    </submittedName>
</protein>
<accession>A0A8J1TS91</accession>
<name>A0A8J1TS91_OWEFU</name>
<dbReference type="Proteomes" id="UP000749559">
    <property type="component" value="Unassembled WGS sequence"/>
</dbReference>
<proteinExistence type="predicted"/>
<dbReference type="SUPFAM" id="SSF52540">
    <property type="entry name" value="P-loop containing nucleoside triphosphate hydrolases"/>
    <property type="match status" value="1"/>
</dbReference>